<dbReference type="AlphaFoldDB" id="A0A1V4KD10"/>
<dbReference type="OrthoDB" id="5857104at2759"/>
<comment type="caution">
    <text evidence="2">The sequence shown here is derived from an EMBL/GenBank/DDBJ whole genome shotgun (WGS) entry which is preliminary data.</text>
</comment>
<proteinExistence type="predicted"/>
<protein>
    <submittedName>
        <fullName evidence="2">Uncharacterized protein</fullName>
    </submittedName>
</protein>
<reference evidence="2 3" key="1">
    <citation type="submission" date="2016-02" db="EMBL/GenBank/DDBJ databases">
        <title>Band-tailed pigeon sequencing and assembly.</title>
        <authorList>
            <person name="Soares A.E."/>
            <person name="Novak B.J."/>
            <person name="Rice E.S."/>
            <person name="O'Connell B."/>
            <person name="Chang D."/>
            <person name="Weber S."/>
            <person name="Shapiro B."/>
        </authorList>
    </citation>
    <scope>NUCLEOTIDE SEQUENCE [LARGE SCALE GENOMIC DNA]</scope>
    <source>
        <strain evidence="2">BTP2013</strain>
        <tissue evidence="2">Blood</tissue>
    </source>
</reference>
<accession>A0A1V4KD10</accession>
<dbReference type="EMBL" id="LSYS01003709">
    <property type="protein sequence ID" value="OPJ82285.1"/>
    <property type="molecule type" value="Genomic_DNA"/>
</dbReference>
<name>A0A1V4KD10_PATFA</name>
<feature type="region of interest" description="Disordered" evidence="1">
    <location>
        <begin position="1"/>
        <end position="94"/>
    </location>
</feature>
<dbReference type="Proteomes" id="UP000190648">
    <property type="component" value="Unassembled WGS sequence"/>
</dbReference>
<organism evidence="2 3">
    <name type="scientific">Patagioenas fasciata monilis</name>
    <dbReference type="NCBI Taxonomy" id="372326"/>
    <lineage>
        <taxon>Eukaryota</taxon>
        <taxon>Metazoa</taxon>
        <taxon>Chordata</taxon>
        <taxon>Craniata</taxon>
        <taxon>Vertebrata</taxon>
        <taxon>Euteleostomi</taxon>
        <taxon>Archelosauria</taxon>
        <taxon>Archosauria</taxon>
        <taxon>Dinosauria</taxon>
        <taxon>Saurischia</taxon>
        <taxon>Theropoda</taxon>
        <taxon>Coelurosauria</taxon>
        <taxon>Aves</taxon>
        <taxon>Neognathae</taxon>
        <taxon>Neoaves</taxon>
        <taxon>Columbimorphae</taxon>
        <taxon>Columbiformes</taxon>
        <taxon>Columbidae</taxon>
        <taxon>Patagioenas</taxon>
    </lineage>
</organism>
<evidence type="ECO:0000313" key="2">
    <source>
        <dbReference type="EMBL" id="OPJ82285.1"/>
    </source>
</evidence>
<feature type="compositionally biased region" description="Basic and acidic residues" evidence="1">
    <location>
        <begin position="22"/>
        <end position="37"/>
    </location>
</feature>
<sequence>MGPSPGPPAGGYAQDNLHQMHKPMESLHDKGLAEDPRYGQMKGMGLRMGPPPSPMDQHSQGGDSLKSPPFSLKSGGFSLPPQPHGLAHWGVSLK</sequence>
<evidence type="ECO:0000313" key="3">
    <source>
        <dbReference type="Proteomes" id="UP000190648"/>
    </source>
</evidence>
<evidence type="ECO:0000256" key="1">
    <source>
        <dbReference type="SAM" id="MobiDB-lite"/>
    </source>
</evidence>
<dbReference type="STRING" id="372326.A0A1V4KD10"/>
<keyword evidence="3" id="KW-1185">Reference proteome</keyword>
<gene>
    <name evidence="2" type="ORF">AV530_010219</name>
</gene>